<dbReference type="PANTHER" id="PTHR30238:SF4">
    <property type="entry name" value="SLL1022 PROTEIN"/>
    <property type="match status" value="1"/>
</dbReference>
<keyword evidence="1" id="KW-1133">Transmembrane helix</keyword>
<feature type="transmembrane region" description="Helical" evidence="1">
    <location>
        <begin position="297"/>
        <end position="315"/>
    </location>
</feature>
<dbReference type="OrthoDB" id="8533002at2"/>
<dbReference type="EMBL" id="FOPU01000001">
    <property type="protein sequence ID" value="SFH08209.1"/>
    <property type="molecule type" value="Genomic_DNA"/>
</dbReference>
<accession>A0A1I2X5G9</accession>
<feature type="transmembrane region" description="Helical" evidence="1">
    <location>
        <begin position="194"/>
        <end position="217"/>
    </location>
</feature>
<dbReference type="RefSeq" id="WP_074965730.1">
    <property type="nucleotide sequence ID" value="NZ_CBCRYP010000005.1"/>
</dbReference>
<dbReference type="NCBIfam" id="NF010620">
    <property type="entry name" value="PRK14013.2-6"/>
    <property type="match status" value="1"/>
</dbReference>
<feature type="transmembrane region" description="Helical" evidence="1">
    <location>
        <begin position="168"/>
        <end position="188"/>
    </location>
</feature>
<dbReference type="AlphaFoldDB" id="A0A1I2X5G9"/>
<feature type="transmembrane region" description="Helical" evidence="1">
    <location>
        <begin position="321"/>
        <end position="341"/>
    </location>
</feature>
<evidence type="ECO:0008006" key="4">
    <source>
        <dbReference type="Google" id="ProtNLM"/>
    </source>
</evidence>
<dbReference type="PANTHER" id="PTHR30238">
    <property type="entry name" value="MEMBRANE BOUND PREDICTED REDOX MODULATOR"/>
    <property type="match status" value="1"/>
</dbReference>
<dbReference type="Pfam" id="PF04332">
    <property type="entry name" value="DUF475"/>
    <property type="match status" value="1"/>
</dbReference>
<feature type="transmembrane region" description="Helical" evidence="1">
    <location>
        <begin position="229"/>
        <end position="247"/>
    </location>
</feature>
<protein>
    <recommendedName>
        <fullName evidence="4">Integral membrane protein, YkoY family</fullName>
    </recommendedName>
</protein>
<proteinExistence type="predicted"/>
<feature type="transmembrane region" description="Helical" evidence="1">
    <location>
        <begin position="35"/>
        <end position="55"/>
    </location>
</feature>
<evidence type="ECO:0000256" key="1">
    <source>
        <dbReference type="SAM" id="Phobius"/>
    </source>
</evidence>
<dbReference type="Proteomes" id="UP000183635">
    <property type="component" value="Unassembled WGS sequence"/>
</dbReference>
<dbReference type="InterPro" id="IPR007427">
    <property type="entry name" value="DUF475"/>
</dbReference>
<name>A0A1I2X5G9_9RHOB</name>
<feature type="transmembrane region" description="Helical" evidence="1">
    <location>
        <begin position="126"/>
        <end position="147"/>
    </location>
</feature>
<evidence type="ECO:0000313" key="3">
    <source>
        <dbReference type="Proteomes" id="UP000183635"/>
    </source>
</evidence>
<gene>
    <name evidence="2" type="ORF">SAMN04488021_10169</name>
</gene>
<keyword evidence="1" id="KW-0472">Membrane</keyword>
<reference evidence="2 3" key="1">
    <citation type="submission" date="2016-10" db="EMBL/GenBank/DDBJ databases">
        <authorList>
            <person name="de Groot N.N."/>
        </authorList>
    </citation>
    <scope>NUCLEOTIDE SEQUENCE [LARGE SCALE GENOMIC DNA]</scope>
    <source>
        <strain evidence="2 3">DSM 8537</strain>
    </source>
</reference>
<feature type="transmembrane region" description="Helical" evidence="1">
    <location>
        <begin position="76"/>
        <end position="101"/>
    </location>
</feature>
<feature type="transmembrane region" description="Helical" evidence="1">
    <location>
        <begin position="7"/>
        <end position="29"/>
    </location>
</feature>
<evidence type="ECO:0000313" key="2">
    <source>
        <dbReference type="EMBL" id="SFH08209.1"/>
    </source>
</evidence>
<organism evidence="2 3">
    <name type="scientific">Paracoccus aminovorans</name>
    <dbReference type="NCBI Taxonomy" id="34004"/>
    <lineage>
        <taxon>Bacteria</taxon>
        <taxon>Pseudomonadati</taxon>
        <taxon>Pseudomonadota</taxon>
        <taxon>Alphaproteobacteria</taxon>
        <taxon>Rhodobacterales</taxon>
        <taxon>Paracoccaceae</taxon>
        <taxon>Paracoccus</taxon>
    </lineage>
</organism>
<keyword evidence="3" id="KW-1185">Reference proteome</keyword>
<feature type="transmembrane region" description="Helical" evidence="1">
    <location>
        <begin position="253"/>
        <end position="276"/>
    </location>
</feature>
<sequence length="356" mass="39050">MRSTLSYMTWPFIVTGLGLGLAAALGWQYSGTGSGALGFFLIAAILAVLEISLSFDNAIVNAQKLKQMTPKWQHRFLTWGIVIAVFGMRVIFPLLVVVIAARLAPWEALRLAATRPQEYSEIIHQAHLPIAAFGGAFLMLVALNYFFDEAKDVDWIKGVESFLRRLGEIRGMEIGFVLVCMLAILHWLPDASEHTFIIAAIWGVITYLGVDMLGHVLDRWGGGPTSGDMARGGLGAFLYLEVLDASFSFDGVIGAFALTQNLFLIAIGLGIGAMYVRSMTVMLVERGTLAAFRYLEHGAFWSILVLSVLMFVQTLRPIPEAVTGLLGACFIGMAFLSSLAWRRRHPEAAEETIDED</sequence>
<keyword evidence="1" id="KW-0812">Transmembrane</keyword>